<dbReference type="PANTHER" id="PTHR31377">
    <property type="entry name" value="AGMATINE DEIMINASE-RELATED"/>
    <property type="match status" value="1"/>
</dbReference>
<dbReference type="GO" id="GO:0047632">
    <property type="term" value="F:agmatine deiminase activity"/>
    <property type="evidence" value="ECO:0007669"/>
    <property type="project" value="TreeGrafter"/>
</dbReference>
<dbReference type="GO" id="GO:0009446">
    <property type="term" value="P:putrescine biosynthetic process"/>
    <property type="evidence" value="ECO:0007669"/>
    <property type="project" value="InterPro"/>
</dbReference>
<protein>
    <recommendedName>
        <fullName evidence="5">Agmatine deiminase</fullName>
    </recommendedName>
</protein>
<feature type="chain" id="PRO_5009579379" description="Agmatine deiminase" evidence="2">
    <location>
        <begin position="34"/>
        <end position="281"/>
    </location>
</feature>
<dbReference type="Gene3D" id="3.75.10.10">
    <property type="entry name" value="L-arginine/glycine Amidinotransferase, Chain A"/>
    <property type="match status" value="1"/>
</dbReference>
<feature type="signal peptide" evidence="2">
    <location>
        <begin position="1"/>
        <end position="33"/>
    </location>
</feature>
<dbReference type="GO" id="GO:0004668">
    <property type="term" value="F:protein-arginine deiminase activity"/>
    <property type="evidence" value="ECO:0007669"/>
    <property type="project" value="InterPro"/>
</dbReference>
<sequence length="281" mass="30583">MSVLPAFYLADTLAPRFPAAAAALTAALTAAGAAVNTLPGTCDVWARDYMPLPTPSGNQVLFRYTPDYLRPRRYHSTITDAAAVLRRLGLPFTSSPLVVDGGNVVRRFGRVVMTDKVLRENPEVPQTQLLASLANALEVDHIDLVPAHPRDFTGHADGLVHLLDERTALINDCRAQEPSLWANLQAALHRAGFDCVPLPYNPYQNPDFTSAVGEYINFLCVGSTLIVPTYQQPEDDAVQRCLQGLYPGHDIISVDGRAIARQGGVFHCVTWSSELAGHRGE</sequence>
<dbReference type="OrthoDB" id="7871381at2"/>
<reference evidence="3 4" key="1">
    <citation type="submission" date="2016-08" db="EMBL/GenBank/DDBJ databases">
        <title>Hymenobacter coccineus sp. nov., Hymenobacter lapidarius sp. nov. and Hymenobacter glacialis sp. nov., isolated from Antarctic soil.</title>
        <authorList>
            <person name="Sedlacek I."/>
            <person name="Kralova S."/>
            <person name="Kyrova K."/>
            <person name="Maslanova I."/>
            <person name="Stankova E."/>
            <person name="Vrbovska V."/>
            <person name="Nemec M."/>
            <person name="Bartak M."/>
            <person name="Svec P."/>
            <person name="Busse H.-J."/>
            <person name="Pantucek R."/>
        </authorList>
    </citation>
    <scope>NUCLEOTIDE SEQUENCE [LARGE SCALE GENOMIC DNA]</scope>
    <source>
        <strain evidence="3 4">CCM 8648</strain>
    </source>
</reference>
<dbReference type="STRING" id="1908236.BEN48_09470"/>
<evidence type="ECO:0000256" key="1">
    <source>
        <dbReference type="ARBA" id="ARBA00022801"/>
    </source>
</evidence>
<dbReference type="PANTHER" id="PTHR31377:SF0">
    <property type="entry name" value="AGMATINE DEIMINASE-RELATED"/>
    <property type="match status" value="1"/>
</dbReference>
<keyword evidence="1" id="KW-0378">Hydrolase</keyword>
<organism evidence="3 4">
    <name type="scientific">Hymenobacter glacialis</name>
    <dbReference type="NCBI Taxonomy" id="1908236"/>
    <lineage>
        <taxon>Bacteria</taxon>
        <taxon>Pseudomonadati</taxon>
        <taxon>Bacteroidota</taxon>
        <taxon>Cytophagia</taxon>
        <taxon>Cytophagales</taxon>
        <taxon>Hymenobacteraceae</taxon>
        <taxon>Hymenobacter</taxon>
    </lineage>
</organism>
<dbReference type="Pfam" id="PF04371">
    <property type="entry name" value="PAD_porph"/>
    <property type="match status" value="1"/>
</dbReference>
<comment type="caution">
    <text evidence="3">The sequence shown here is derived from an EMBL/GenBank/DDBJ whole genome shotgun (WGS) entry which is preliminary data.</text>
</comment>
<dbReference type="RefSeq" id="WP_070732344.1">
    <property type="nucleotide sequence ID" value="NZ_MDZC01000015.1"/>
</dbReference>
<name>A0A1G1TCI2_9BACT</name>
<evidence type="ECO:0000256" key="2">
    <source>
        <dbReference type="SAM" id="SignalP"/>
    </source>
</evidence>
<keyword evidence="2" id="KW-0732">Signal</keyword>
<dbReference type="AlphaFoldDB" id="A0A1G1TCI2"/>
<gene>
    <name evidence="3" type="ORF">BEN48_09470</name>
</gene>
<dbReference type="SUPFAM" id="SSF55909">
    <property type="entry name" value="Pentein"/>
    <property type="match status" value="1"/>
</dbReference>
<dbReference type="Proteomes" id="UP000177791">
    <property type="component" value="Unassembled WGS sequence"/>
</dbReference>
<proteinExistence type="predicted"/>
<accession>A0A1G1TCI2</accession>
<dbReference type="InterPro" id="IPR007466">
    <property type="entry name" value="Peptidyl-Arg-deiminase_porph"/>
</dbReference>
<evidence type="ECO:0008006" key="5">
    <source>
        <dbReference type="Google" id="ProtNLM"/>
    </source>
</evidence>
<evidence type="ECO:0000313" key="4">
    <source>
        <dbReference type="Proteomes" id="UP000177791"/>
    </source>
</evidence>
<evidence type="ECO:0000313" key="3">
    <source>
        <dbReference type="EMBL" id="OGX88594.1"/>
    </source>
</evidence>
<dbReference type="EMBL" id="MDZC01000015">
    <property type="protein sequence ID" value="OGX88594.1"/>
    <property type="molecule type" value="Genomic_DNA"/>
</dbReference>
<keyword evidence="4" id="KW-1185">Reference proteome</keyword>